<evidence type="ECO:0000259" key="2">
    <source>
        <dbReference type="Pfam" id="PF10180"/>
    </source>
</evidence>
<feature type="compositionally biased region" description="Basic residues" evidence="1">
    <location>
        <begin position="116"/>
        <end position="125"/>
    </location>
</feature>
<reference evidence="3" key="1">
    <citation type="submission" date="2014-11" db="EMBL/GenBank/DDBJ databases">
        <authorList>
            <person name="Geib S."/>
        </authorList>
    </citation>
    <scope>NUCLEOTIDE SEQUENCE</scope>
</reference>
<dbReference type="OrthoDB" id="10261563at2759"/>
<feature type="compositionally biased region" description="Basic and acidic residues" evidence="1">
    <location>
        <begin position="98"/>
        <end position="107"/>
    </location>
</feature>
<organism evidence="3">
    <name type="scientific">Zeugodacus cucurbitae</name>
    <name type="common">Melon fruit fly</name>
    <name type="synonym">Bactrocera cucurbitae</name>
    <dbReference type="NCBI Taxonomy" id="28588"/>
    <lineage>
        <taxon>Eukaryota</taxon>
        <taxon>Metazoa</taxon>
        <taxon>Ecdysozoa</taxon>
        <taxon>Arthropoda</taxon>
        <taxon>Hexapoda</taxon>
        <taxon>Insecta</taxon>
        <taxon>Pterygota</taxon>
        <taxon>Neoptera</taxon>
        <taxon>Endopterygota</taxon>
        <taxon>Diptera</taxon>
        <taxon>Brachycera</taxon>
        <taxon>Muscomorpha</taxon>
        <taxon>Tephritoidea</taxon>
        <taxon>Tephritidae</taxon>
        <taxon>Zeugodacus</taxon>
        <taxon>Zeugodacus</taxon>
    </lineage>
</organism>
<feature type="region of interest" description="Disordered" evidence="1">
    <location>
        <begin position="1"/>
        <end position="137"/>
    </location>
</feature>
<dbReference type="InterPro" id="IPR019327">
    <property type="entry name" value="WKF"/>
</dbReference>
<dbReference type="EMBL" id="GBXI01005272">
    <property type="protein sequence ID" value="JAD09020.1"/>
    <property type="molecule type" value="Transcribed_RNA"/>
</dbReference>
<feature type="compositionally biased region" description="Basic and acidic residues" evidence="1">
    <location>
        <begin position="1"/>
        <end position="10"/>
    </location>
</feature>
<feature type="compositionally biased region" description="Basic and acidic residues" evidence="1">
    <location>
        <begin position="126"/>
        <end position="137"/>
    </location>
</feature>
<dbReference type="PANTHER" id="PTHR22306:SF2">
    <property type="entry name" value="CHROMOSOME 7 OPEN READING FRAME 50"/>
    <property type="match status" value="1"/>
</dbReference>
<gene>
    <name evidence="3" type="primary">CG050</name>
    <name evidence="3" type="ORF">g.51669</name>
</gene>
<protein>
    <submittedName>
        <fullName evidence="3">Uncharacterized protein C7orf50 homolog</fullName>
    </submittedName>
</protein>
<feature type="compositionally biased region" description="Basic and acidic residues" evidence="1">
    <location>
        <begin position="45"/>
        <end position="54"/>
    </location>
</feature>
<name>A0A0A1XDI8_ZEUCU</name>
<feature type="domain" description="WKF" evidence="2">
    <location>
        <begin position="144"/>
        <end position="205"/>
    </location>
</feature>
<dbReference type="PANTHER" id="PTHR22306">
    <property type="entry name" value="CHROMOSOME 7 OPEN READING FRAME 50"/>
    <property type="match status" value="1"/>
</dbReference>
<proteinExistence type="predicted"/>
<dbReference type="AlphaFoldDB" id="A0A0A1XDI8"/>
<evidence type="ECO:0000256" key="1">
    <source>
        <dbReference type="SAM" id="MobiDB-lite"/>
    </source>
</evidence>
<evidence type="ECO:0000313" key="3">
    <source>
        <dbReference type="EMBL" id="JAD09020.1"/>
    </source>
</evidence>
<sequence length="243" mass="28112">MAKKENKVEKTSPATQIKTKAKKRKHVSKDNDEEVASKSLIVEAVEEHAGEKTAVKALKRKNKEKGTIKEKRSKTNSGQDDVEGADNDVEATEEPTLEELRESEKPENVNAVVTVRQKKKQKHKQRLELQKDQTESKERYRNEEYLRKWKNSRSEWKFEKLRQISIQQTVFDEDKIGAEMWPIALEYLSGSKGAAKAQIIKLAEQCIEKLDKQCGEEISEEEQKAIYDSSKYQRARDLLQSFD</sequence>
<feature type="compositionally biased region" description="Acidic residues" evidence="1">
    <location>
        <begin position="80"/>
        <end position="97"/>
    </location>
</feature>
<accession>A0A0A1XDI8</accession>
<reference evidence="3" key="2">
    <citation type="journal article" date="2015" name="Gigascience">
        <title>Reconstructing a comprehensive transcriptome assembly of a white-pupal translocated strain of the pest fruit fly Bactrocera cucurbitae.</title>
        <authorList>
            <person name="Sim S.B."/>
            <person name="Calla B."/>
            <person name="Hall B."/>
            <person name="DeRego T."/>
            <person name="Geib S.M."/>
        </authorList>
    </citation>
    <scope>NUCLEOTIDE SEQUENCE</scope>
</reference>
<dbReference type="Pfam" id="PF10180">
    <property type="entry name" value="WKF"/>
    <property type="match status" value="1"/>
</dbReference>